<evidence type="ECO:0000313" key="10">
    <source>
        <dbReference type="Proteomes" id="UP001480595"/>
    </source>
</evidence>
<dbReference type="InterPro" id="IPR050121">
    <property type="entry name" value="Cytochrome_P450_monoxygenase"/>
</dbReference>
<organism evidence="9 10">
    <name type="scientific">Apiospora phragmitis</name>
    <dbReference type="NCBI Taxonomy" id="2905665"/>
    <lineage>
        <taxon>Eukaryota</taxon>
        <taxon>Fungi</taxon>
        <taxon>Dikarya</taxon>
        <taxon>Ascomycota</taxon>
        <taxon>Pezizomycotina</taxon>
        <taxon>Sordariomycetes</taxon>
        <taxon>Xylariomycetidae</taxon>
        <taxon>Amphisphaeriales</taxon>
        <taxon>Apiosporaceae</taxon>
        <taxon>Apiospora</taxon>
    </lineage>
</organism>
<proteinExistence type="predicted"/>
<dbReference type="InterPro" id="IPR002401">
    <property type="entry name" value="Cyt_P450_E_grp-I"/>
</dbReference>
<evidence type="ECO:0000256" key="3">
    <source>
        <dbReference type="ARBA" id="ARBA00022617"/>
    </source>
</evidence>
<evidence type="ECO:0000256" key="7">
    <source>
        <dbReference type="ARBA" id="ARBA00023033"/>
    </source>
</evidence>
<keyword evidence="7" id="KW-0503">Monooxygenase</keyword>
<dbReference type="PANTHER" id="PTHR24305:SF107">
    <property type="entry name" value="P450, PUTATIVE (EUROFUNG)-RELATED"/>
    <property type="match status" value="1"/>
</dbReference>
<dbReference type="Proteomes" id="UP001480595">
    <property type="component" value="Unassembled WGS sequence"/>
</dbReference>
<dbReference type="EMBL" id="JAQQWL010000001">
    <property type="protein sequence ID" value="KAK8090638.1"/>
    <property type="molecule type" value="Genomic_DNA"/>
</dbReference>
<evidence type="ECO:0000256" key="4">
    <source>
        <dbReference type="ARBA" id="ARBA00022723"/>
    </source>
</evidence>
<dbReference type="SUPFAM" id="SSF48264">
    <property type="entry name" value="Cytochrome P450"/>
    <property type="match status" value="1"/>
</dbReference>
<dbReference type="InterPro" id="IPR036396">
    <property type="entry name" value="Cyt_P450_sf"/>
</dbReference>
<sequence length="587" mass="66792">MTFLTSGQWQAWPLVQACIKAAFLLLGFKIGLFCFEGYQNRMKFRKMKEQGIPIAEPHSLVWGHLQMMVAIRALFPKDAHNHHAQIYMVQNWPKFFPGAAARPPVIYLDLWPVLEPFAFVVDPAMCQDLVQDRLRPRHPQIKHLIRYISGARNLTGWDQPVHTLWRSRLNPGFSARNLQSHMPTFIEEVETFVSLLKAKAPKDGSWGGMFQLLELTTNMTFDIICRVAMNLNTNEQREGPTELQNSMRTLVRRHVIFKNLGTLRLRLSPWWHLEAWRCSRTLRRALVPRIQEQIGSGEQATTQKTVVQLATKEINNEQGASAANGGCNNNKTTPLPQLDKEQYSEDVLNLMKQFLFAGHDTTSTTITWAFHFLAKHPTALAQLRTEHTTVFDPDPRAASATLAASPALLNALPYTNAVIKEVLRLSPLAATIRRGGPSFFLTTAHHSSDNKSTTHYPTDGFAIATGTAAMHHDPALWPRANEFIPERYLVPEGHELYPVKYAWRPFEYGPMNCIGQDLALMELRLVLLLTVRELDIETDWDKWDALQGRDDSDEKPPTINGDRAYRTTNGLSYPTDELPVHVRLRNQ</sequence>
<feature type="compositionally biased region" description="Basic and acidic residues" evidence="8">
    <location>
        <begin position="546"/>
        <end position="556"/>
    </location>
</feature>
<keyword evidence="6" id="KW-0408">Iron</keyword>
<keyword evidence="4" id="KW-0479">Metal-binding</keyword>
<dbReference type="PRINTS" id="PR00463">
    <property type="entry name" value="EP450I"/>
</dbReference>
<dbReference type="GeneID" id="92084615"/>
<dbReference type="PRINTS" id="PR00385">
    <property type="entry name" value="P450"/>
</dbReference>
<dbReference type="Pfam" id="PF00067">
    <property type="entry name" value="p450"/>
    <property type="match status" value="1"/>
</dbReference>
<protein>
    <submittedName>
        <fullName evidence="9">Cytochrome P450</fullName>
    </submittedName>
</protein>
<evidence type="ECO:0000256" key="1">
    <source>
        <dbReference type="ARBA" id="ARBA00001971"/>
    </source>
</evidence>
<name>A0ABR1X5E0_9PEZI</name>
<dbReference type="InterPro" id="IPR001128">
    <property type="entry name" value="Cyt_P450"/>
</dbReference>
<comment type="cofactor">
    <cofactor evidence="1">
        <name>heme</name>
        <dbReference type="ChEBI" id="CHEBI:30413"/>
    </cofactor>
</comment>
<dbReference type="PANTHER" id="PTHR24305">
    <property type="entry name" value="CYTOCHROME P450"/>
    <property type="match status" value="1"/>
</dbReference>
<dbReference type="RefSeq" id="XP_066722184.1">
    <property type="nucleotide sequence ID" value="XM_066851552.1"/>
</dbReference>
<keyword evidence="10" id="KW-1185">Reference proteome</keyword>
<evidence type="ECO:0000313" key="9">
    <source>
        <dbReference type="EMBL" id="KAK8090638.1"/>
    </source>
</evidence>
<comment type="caution">
    <text evidence="9">The sequence shown here is derived from an EMBL/GenBank/DDBJ whole genome shotgun (WGS) entry which is preliminary data.</text>
</comment>
<keyword evidence="3" id="KW-0349">Heme</keyword>
<evidence type="ECO:0000256" key="2">
    <source>
        <dbReference type="ARBA" id="ARBA00005179"/>
    </source>
</evidence>
<keyword evidence="5" id="KW-0560">Oxidoreductase</keyword>
<comment type="pathway">
    <text evidence="2">Secondary metabolite biosynthesis.</text>
</comment>
<evidence type="ECO:0000256" key="8">
    <source>
        <dbReference type="SAM" id="MobiDB-lite"/>
    </source>
</evidence>
<gene>
    <name evidence="9" type="ORF">PG994_000143</name>
</gene>
<dbReference type="Gene3D" id="1.10.630.10">
    <property type="entry name" value="Cytochrome P450"/>
    <property type="match status" value="1"/>
</dbReference>
<evidence type="ECO:0000256" key="5">
    <source>
        <dbReference type="ARBA" id="ARBA00023002"/>
    </source>
</evidence>
<feature type="region of interest" description="Disordered" evidence="8">
    <location>
        <begin position="546"/>
        <end position="570"/>
    </location>
</feature>
<evidence type="ECO:0000256" key="6">
    <source>
        <dbReference type="ARBA" id="ARBA00023004"/>
    </source>
</evidence>
<accession>A0ABR1X5E0</accession>
<reference evidence="9 10" key="1">
    <citation type="submission" date="2023-01" db="EMBL/GenBank/DDBJ databases">
        <title>Analysis of 21 Apiospora genomes using comparative genomics revels a genus with tremendous synthesis potential of carbohydrate active enzymes and secondary metabolites.</title>
        <authorList>
            <person name="Sorensen T."/>
        </authorList>
    </citation>
    <scope>NUCLEOTIDE SEQUENCE [LARGE SCALE GENOMIC DNA]</scope>
    <source>
        <strain evidence="9 10">CBS 135458</strain>
    </source>
</reference>